<dbReference type="AlphaFoldDB" id="A0A0F6CK49"/>
<keyword evidence="2" id="KW-0732">Signal</keyword>
<feature type="compositionally biased region" description="Basic and acidic residues" evidence="1">
    <location>
        <begin position="23"/>
        <end position="55"/>
    </location>
</feature>
<feature type="region of interest" description="Disordered" evidence="1">
    <location>
        <begin position="20"/>
        <end position="85"/>
    </location>
</feature>
<organism evidence="3 4">
    <name type="scientific">Mycoplasmoides gallisepticum S6</name>
    <dbReference type="NCBI Taxonomy" id="1006581"/>
    <lineage>
        <taxon>Bacteria</taxon>
        <taxon>Bacillati</taxon>
        <taxon>Mycoplasmatota</taxon>
        <taxon>Mycoplasmoidales</taxon>
        <taxon>Mycoplasmoidaceae</taxon>
        <taxon>Mycoplasmoides</taxon>
    </lineage>
</organism>
<accession>A0A0F6CK49</accession>
<sequence length="396" mass="44318">MRKKIFKLLALSSVLAVPLSSCMDKESKSGTKDEGSESNNKKEDDSLSDDKKDSGGGETGESGDKSGSGDSNLNEDQKPPATDESNDNAAIELTLKSTAVVASDLINQQNGTYSLNWTKFNTNISEQKQASATLSNLTVNDREGTISFNLATNDNRTFSFNQTVDFSFENLKSLNFNWTDVKQTTNDASLEQIKAVTNSEQLSEFAMPALYTSSNDHTNYFPYLSKWFIVNLTHQRHSKKLEENEITFQYQLSNHQKTDFYNIKNGSSERQIWFSNENTSFLVYPSDLSRAANSLVVNTSSELFNKPIDNFYDTTDGAVKTDELERSVKNGGFVKFTNNDYGTKFDISLVNSTASYNADTRELSFTVQVRSVNDDYHNSRSIQKIFRVTLGKNADE</sequence>
<reference evidence="3 4" key="1">
    <citation type="journal article" date="2011" name="PLoS ONE">
        <title>Core proteome of the minimal cell: comparative proteomics of three mollicute species.</title>
        <authorList>
            <person name="Fisunov G.Y."/>
            <person name="Alexeev D.G."/>
            <person name="Bazaleev N.A."/>
            <person name="Ladygina V.G."/>
            <person name="Galyamina M.A."/>
            <person name="Kondratov I.G."/>
            <person name="Zhukova N.A."/>
            <person name="Serebryakova M.V."/>
            <person name="Demina I.A."/>
            <person name="Govorun V.M."/>
        </authorList>
    </citation>
    <scope>NUCLEOTIDE SEQUENCE [LARGE SCALE GENOMIC DNA]</scope>
    <source>
        <strain evidence="3 4">S6</strain>
    </source>
</reference>
<dbReference type="Proteomes" id="UP000018735">
    <property type="component" value="Chromosome"/>
</dbReference>
<protein>
    <recommendedName>
        <fullName evidence="5">Lipoprotein</fullName>
    </recommendedName>
</protein>
<gene>
    <name evidence="3" type="ORF">GCW_00875</name>
</gene>
<dbReference type="HOGENOM" id="CLU_686641_0_0_14"/>
<proteinExistence type="predicted"/>
<dbReference type="KEGG" id="mgz:GCW_00875"/>
<name>A0A0F6CK49_MYCGL</name>
<evidence type="ECO:0000256" key="1">
    <source>
        <dbReference type="SAM" id="MobiDB-lite"/>
    </source>
</evidence>
<feature type="signal peptide" evidence="2">
    <location>
        <begin position="1"/>
        <end position="23"/>
    </location>
</feature>
<evidence type="ECO:0008006" key="5">
    <source>
        <dbReference type="Google" id="ProtNLM"/>
    </source>
</evidence>
<evidence type="ECO:0000313" key="4">
    <source>
        <dbReference type="Proteomes" id="UP000018735"/>
    </source>
</evidence>
<dbReference type="RefSeq" id="WP_014574438.1">
    <property type="nucleotide sequence ID" value="NC_023030.2"/>
</dbReference>
<evidence type="ECO:0000313" key="3">
    <source>
        <dbReference type="EMBL" id="AHB99471.1"/>
    </source>
</evidence>
<dbReference type="EMBL" id="CP006916">
    <property type="protein sequence ID" value="AHB99471.1"/>
    <property type="molecule type" value="Genomic_DNA"/>
</dbReference>
<feature type="chain" id="PRO_5002501400" description="Lipoprotein" evidence="2">
    <location>
        <begin position="24"/>
        <end position="396"/>
    </location>
</feature>
<evidence type="ECO:0000256" key="2">
    <source>
        <dbReference type="SAM" id="SignalP"/>
    </source>
</evidence>